<dbReference type="Gene3D" id="6.10.340.10">
    <property type="match status" value="1"/>
</dbReference>
<name>A0A1J5E9S7_9BACT</name>
<dbReference type="PANTHER" id="PTHR42878:SF15">
    <property type="entry name" value="BACTERIOPHYTOCHROME"/>
    <property type="match status" value="1"/>
</dbReference>
<dbReference type="STRING" id="1817895.AUJ95_03250"/>
<dbReference type="InterPro" id="IPR036890">
    <property type="entry name" value="HATPase_C_sf"/>
</dbReference>
<evidence type="ECO:0000259" key="12">
    <source>
        <dbReference type="PROSITE" id="PS50109"/>
    </source>
</evidence>
<feature type="transmembrane region" description="Helical" evidence="11">
    <location>
        <begin position="12"/>
        <end position="30"/>
    </location>
</feature>
<dbReference type="Proteomes" id="UP000183085">
    <property type="component" value="Unassembled WGS sequence"/>
</dbReference>
<dbReference type="EMBL" id="MNYI01000078">
    <property type="protein sequence ID" value="OIP41514.1"/>
    <property type="molecule type" value="Genomic_DNA"/>
</dbReference>
<dbReference type="InterPro" id="IPR004358">
    <property type="entry name" value="Sig_transdc_His_kin-like_C"/>
</dbReference>
<dbReference type="PROSITE" id="PS50109">
    <property type="entry name" value="HIS_KIN"/>
    <property type="match status" value="1"/>
</dbReference>
<dbReference type="InterPro" id="IPR019247">
    <property type="entry name" value="Histidine_kinase_BarA_N"/>
</dbReference>
<keyword evidence="11" id="KW-0472">Membrane</keyword>
<evidence type="ECO:0000256" key="7">
    <source>
        <dbReference type="ARBA" id="ARBA00022692"/>
    </source>
</evidence>
<dbReference type="SUPFAM" id="SSF158472">
    <property type="entry name" value="HAMP domain-like"/>
    <property type="match status" value="1"/>
</dbReference>
<keyword evidence="9 11" id="KW-1133">Transmembrane helix</keyword>
<evidence type="ECO:0000256" key="3">
    <source>
        <dbReference type="ARBA" id="ARBA00012438"/>
    </source>
</evidence>
<dbReference type="InterPro" id="IPR036097">
    <property type="entry name" value="HisK_dim/P_sf"/>
</dbReference>
<dbReference type="Pfam" id="PF02518">
    <property type="entry name" value="HATPase_c"/>
    <property type="match status" value="1"/>
</dbReference>
<feature type="domain" description="Histidine kinase" evidence="12">
    <location>
        <begin position="326"/>
        <end position="541"/>
    </location>
</feature>
<gene>
    <name evidence="14" type="ORF">AUJ95_03250</name>
</gene>
<dbReference type="InterPro" id="IPR003594">
    <property type="entry name" value="HATPase_dom"/>
</dbReference>
<comment type="caution">
    <text evidence="14">The sequence shown here is derived from an EMBL/GenBank/DDBJ whole genome shotgun (WGS) entry which is preliminary data.</text>
</comment>
<dbReference type="InterPro" id="IPR003661">
    <property type="entry name" value="HisK_dim/P_dom"/>
</dbReference>
<feature type="coiled-coil region" evidence="10">
    <location>
        <begin position="264"/>
        <end position="319"/>
    </location>
</feature>
<keyword evidence="6" id="KW-0808">Transferase</keyword>
<evidence type="ECO:0000256" key="1">
    <source>
        <dbReference type="ARBA" id="ARBA00000085"/>
    </source>
</evidence>
<dbReference type="SMART" id="SM00388">
    <property type="entry name" value="HisKA"/>
    <property type="match status" value="1"/>
</dbReference>
<dbReference type="GO" id="GO:0030295">
    <property type="term" value="F:protein kinase activator activity"/>
    <property type="evidence" value="ECO:0007669"/>
    <property type="project" value="TreeGrafter"/>
</dbReference>
<dbReference type="GO" id="GO:0005886">
    <property type="term" value="C:plasma membrane"/>
    <property type="evidence" value="ECO:0007669"/>
    <property type="project" value="UniProtKB-SubCell"/>
</dbReference>
<dbReference type="EC" id="2.7.13.3" evidence="3"/>
<keyword evidence="5" id="KW-0597">Phosphoprotein</keyword>
<evidence type="ECO:0000313" key="14">
    <source>
        <dbReference type="EMBL" id="OIP41514.1"/>
    </source>
</evidence>
<dbReference type="SMART" id="SM00387">
    <property type="entry name" value="HATPase_c"/>
    <property type="match status" value="1"/>
</dbReference>
<sequence>MKKVSIKTKLVFFGSILMTVSAIILSWYFLTSASNLLRNELIKRGMEITHNLAYTSRDGILTENLFHELDSLIEAAMLNPDIVFVALLNKHGKVLAHTQPKEIGKSTRLNQCTICHGALAHTDPKKMSSVYRELTKKIFLSKDTVCLGEKEETIHFGGAVAISTDKKSLIEEAEGLDTEKPGVIGAVLLGISLKGIHVRTNNILKVSLGIILILVVIGIALSFFFSSRITTPIISLTKTSHAISSGDLGNRVEIKTNDEIGELAVSFNQMAENLKKAMDELSIEKKSLEQKVQKRTQELEEANIELKTRAEELESVNKELDAFTYSASHDLKEPLRGIASFSQFLLEDYADKLDDTGKNYLKRLIASAVRMKTLIDDLLALSRISRIKNPYTSVDSGKLVREAIKGLRAIIDEKGAKIKIDNELPFVFCDEVKIRSVFYNLISNAIKYNDKKCPEIEIGSDGQGADGAVFFVKDNGIGIKEEHFDDIFGIFKRLHGKDEYGGGTGVGLAIVKRVINDHGGKVWVKSTSGEGSMFCFNIPRN</sequence>
<dbReference type="SUPFAM" id="SSF55874">
    <property type="entry name" value="ATPase domain of HSP90 chaperone/DNA topoisomerase II/histidine kinase"/>
    <property type="match status" value="1"/>
</dbReference>
<dbReference type="SUPFAM" id="SSF103190">
    <property type="entry name" value="Sensory domain-like"/>
    <property type="match status" value="1"/>
</dbReference>
<dbReference type="Gene3D" id="1.10.287.130">
    <property type="match status" value="1"/>
</dbReference>
<dbReference type="InterPro" id="IPR050351">
    <property type="entry name" value="BphY/WalK/GraS-like"/>
</dbReference>
<protein>
    <recommendedName>
        <fullName evidence="3">histidine kinase</fullName>
        <ecNumber evidence="3">2.7.13.3</ecNumber>
    </recommendedName>
</protein>
<comment type="catalytic activity">
    <reaction evidence="1">
        <text>ATP + protein L-histidine = ADP + protein N-phospho-L-histidine.</text>
        <dbReference type="EC" id="2.7.13.3"/>
    </reaction>
</comment>
<dbReference type="Gene3D" id="3.30.565.10">
    <property type="entry name" value="Histidine kinase-like ATPase, C-terminal domain"/>
    <property type="match status" value="1"/>
</dbReference>
<dbReference type="PANTHER" id="PTHR42878">
    <property type="entry name" value="TWO-COMPONENT HISTIDINE KINASE"/>
    <property type="match status" value="1"/>
</dbReference>
<dbReference type="AlphaFoldDB" id="A0A1J5E9S7"/>
<evidence type="ECO:0000256" key="9">
    <source>
        <dbReference type="ARBA" id="ARBA00022989"/>
    </source>
</evidence>
<dbReference type="PRINTS" id="PR00344">
    <property type="entry name" value="BCTRLSENSOR"/>
</dbReference>
<dbReference type="GO" id="GO:0007234">
    <property type="term" value="P:osmosensory signaling via phosphorelay pathway"/>
    <property type="evidence" value="ECO:0007669"/>
    <property type="project" value="TreeGrafter"/>
</dbReference>
<dbReference type="SMART" id="SM00304">
    <property type="entry name" value="HAMP"/>
    <property type="match status" value="1"/>
</dbReference>
<feature type="transmembrane region" description="Helical" evidence="11">
    <location>
        <begin position="203"/>
        <end position="225"/>
    </location>
</feature>
<dbReference type="InterPro" id="IPR005467">
    <property type="entry name" value="His_kinase_dom"/>
</dbReference>
<dbReference type="PROSITE" id="PS50885">
    <property type="entry name" value="HAMP"/>
    <property type="match status" value="1"/>
</dbReference>
<evidence type="ECO:0000256" key="10">
    <source>
        <dbReference type="SAM" id="Coils"/>
    </source>
</evidence>
<dbReference type="SUPFAM" id="SSF47384">
    <property type="entry name" value="Homodimeric domain of signal transducing histidine kinase"/>
    <property type="match status" value="1"/>
</dbReference>
<evidence type="ECO:0000256" key="11">
    <source>
        <dbReference type="SAM" id="Phobius"/>
    </source>
</evidence>
<dbReference type="CDD" id="cd06225">
    <property type="entry name" value="HAMP"/>
    <property type="match status" value="1"/>
</dbReference>
<dbReference type="InterPro" id="IPR003660">
    <property type="entry name" value="HAMP_dom"/>
</dbReference>
<keyword evidence="10" id="KW-0175">Coiled coil</keyword>
<evidence type="ECO:0000256" key="2">
    <source>
        <dbReference type="ARBA" id="ARBA00004651"/>
    </source>
</evidence>
<dbReference type="CDD" id="cd00082">
    <property type="entry name" value="HisKA"/>
    <property type="match status" value="1"/>
</dbReference>
<keyword evidence="7 11" id="KW-0812">Transmembrane</keyword>
<proteinExistence type="predicted"/>
<dbReference type="InterPro" id="IPR029151">
    <property type="entry name" value="Sensor-like_sf"/>
</dbReference>
<dbReference type="FunFam" id="3.30.565.10:FF:000006">
    <property type="entry name" value="Sensor histidine kinase WalK"/>
    <property type="match status" value="1"/>
</dbReference>
<evidence type="ECO:0000256" key="8">
    <source>
        <dbReference type="ARBA" id="ARBA00022777"/>
    </source>
</evidence>
<dbReference type="Pfam" id="PF00512">
    <property type="entry name" value="HisKA"/>
    <property type="match status" value="1"/>
</dbReference>
<evidence type="ECO:0000259" key="13">
    <source>
        <dbReference type="PROSITE" id="PS50885"/>
    </source>
</evidence>
<evidence type="ECO:0000256" key="5">
    <source>
        <dbReference type="ARBA" id="ARBA00022553"/>
    </source>
</evidence>
<dbReference type="GO" id="GO:0000156">
    <property type="term" value="F:phosphorelay response regulator activity"/>
    <property type="evidence" value="ECO:0007669"/>
    <property type="project" value="TreeGrafter"/>
</dbReference>
<feature type="domain" description="HAMP" evidence="13">
    <location>
        <begin position="227"/>
        <end position="279"/>
    </location>
</feature>
<dbReference type="Pfam" id="PF09984">
    <property type="entry name" value="sCache_4"/>
    <property type="match status" value="1"/>
</dbReference>
<accession>A0A1J5E9S7</accession>
<comment type="subcellular location">
    <subcellularLocation>
        <location evidence="2">Cell membrane</location>
        <topology evidence="2">Multi-pass membrane protein</topology>
    </subcellularLocation>
</comment>
<dbReference type="Pfam" id="PF00672">
    <property type="entry name" value="HAMP"/>
    <property type="match status" value="1"/>
</dbReference>
<dbReference type="GO" id="GO:0000155">
    <property type="term" value="F:phosphorelay sensor kinase activity"/>
    <property type="evidence" value="ECO:0007669"/>
    <property type="project" value="InterPro"/>
</dbReference>
<reference evidence="14 15" key="1">
    <citation type="journal article" date="2016" name="Environ. Microbiol.">
        <title>Genomic resolution of a cold subsurface aquifer community provides metabolic insights for novel microbes adapted to high CO concentrations.</title>
        <authorList>
            <person name="Probst A.J."/>
            <person name="Castelle C.J."/>
            <person name="Singh A."/>
            <person name="Brown C.T."/>
            <person name="Anantharaman K."/>
            <person name="Sharon I."/>
            <person name="Hug L.A."/>
            <person name="Burstein D."/>
            <person name="Emerson J.B."/>
            <person name="Thomas B.C."/>
            <person name="Banfield J.F."/>
        </authorList>
    </citation>
    <scope>NUCLEOTIDE SEQUENCE [LARGE SCALE GENOMIC DNA]</scope>
    <source>
        <strain evidence="14">CG2_30_40_21</strain>
    </source>
</reference>
<evidence type="ECO:0000256" key="6">
    <source>
        <dbReference type="ARBA" id="ARBA00022679"/>
    </source>
</evidence>
<evidence type="ECO:0000256" key="4">
    <source>
        <dbReference type="ARBA" id="ARBA00022475"/>
    </source>
</evidence>
<keyword evidence="4" id="KW-1003">Cell membrane</keyword>
<organism evidence="14 15">
    <name type="scientific">Candidatus Desantisbacteria bacterium CG2_30_40_21</name>
    <dbReference type="NCBI Taxonomy" id="1817895"/>
    <lineage>
        <taxon>Bacteria</taxon>
        <taxon>Candidatus Desantisiibacteriota</taxon>
    </lineage>
</organism>
<keyword evidence="8" id="KW-0418">Kinase</keyword>
<evidence type="ECO:0000313" key="15">
    <source>
        <dbReference type="Proteomes" id="UP000183085"/>
    </source>
</evidence>